<evidence type="ECO:0000313" key="1">
    <source>
        <dbReference type="EMBL" id="MFC6096719.1"/>
    </source>
</evidence>
<proteinExistence type="predicted"/>
<dbReference type="RefSeq" id="WP_379791585.1">
    <property type="nucleotide sequence ID" value="NZ_JBHSQB010000007.1"/>
</dbReference>
<dbReference type="PANTHER" id="PTHR38477">
    <property type="entry name" value="HYPOTHETICAL EXPORTED PROTEIN"/>
    <property type="match status" value="1"/>
</dbReference>
<reference evidence="2" key="1">
    <citation type="journal article" date="2019" name="Int. J. Syst. Evol. Microbiol.">
        <title>The Global Catalogue of Microorganisms (GCM) 10K type strain sequencing project: providing services to taxonomists for standard genome sequencing and annotation.</title>
        <authorList>
            <consortium name="The Broad Institute Genomics Platform"/>
            <consortium name="The Broad Institute Genome Sequencing Center for Infectious Disease"/>
            <person name="Wu L."/>
            <person name="Ma J."/>
        </authorList>
    </citation>
    <scope>NUCLEOTIDE SEQUENCE [LARGE SCALE GENOMIC DNA]</scope>
    <source>
        <strain evidence="2">CCUG 49679</strain>
    </source>
</reference>
<dbReference type="PANTHER" id="PTHR38477:SF1">
    <property type="entry name" value="MUREIN L,D-TRANSPEPTIDASE CATALYTIC DOMAIN FAMILY PROTEIN"/>
    <property type="match status" value="1"/>
</dbReference>
<organism evidence="1 2">
    <name type="scientific">Flavobacterium qiangtangense</name>
    <dbReference type="NCBI Taxonomy" id="1442595"/>
    <lineage>
        <taxon>Bacteria</taxon>
        <taxon>Pseudomonadati</taxon>
        <taxon>Bacteroidota</taxon>
        <taxon>Flavobacteriia</taxon>
        <taxon>Flavobacteriales</taxon>
        <taxon>Flavobacteriaceae</taxon>
        <taxon>Flavobacterium</taxon>
    </lineage>
</organism>
<dbReference type="Pfam" id="PF13645">
    <property type="entry name" value="YkuD_2"/>
    <property type="match status" value="1"/>
</dbReference>
<evidence type="ECO:0000313" key="2">
    <source>
        <dbReference type="Proteomes" id="UP001596287"/>
    </source>
</evidence>
<accession>A0ABW1PNA8</accession>
<sequence>MVQKLFLVLFLQFLSCEKSPENSLKGETEKRNYSDFHKEALKFCKENKYSQDYYFLVDLSIHSGKNRFFVYDFKDKKVSKQNLATHGSCDVGQVNETKWEKAKFSNADNSHCSAKGKYKIGKRDSSSWGIKVKYWLHGLEKTNSNAVDRVVVLHSWTAVSDNEIYPRYSPLSWGCPAVSDDFMRVLDAKLQKTKKPVLLWIID</sequence>
<name>A0ABW1PNA8_9FLAO</name>
<dbReference type="EMBL" id="JBHSQB010000007">
    <property type="protein sequence ID" value="MFC6096719.1"/>
    <property type="molecule type" value="Genomic_DNA"/>
</dbReference>
<dbReference type="InterPro" id="IPR032676">
    <property type="entry name" value="YkuD_2"/>
</dbReference>
<protein>
    <submittedName>
        <fullName evidence="1">Murein L,D-transpeptidase catalytic domain-containing protein</fullName>
    </submittedName>
</protein>
<gene>
    <name evidence="1" type="ORF">ACFPVY_08665</name>
</gene>
<keyword evidence="2" id="KW-1185">Reference proteome</keyword>
<comment type="caution">
    <text evidence="1">The sequence shown here is derived from an EMBL/GenBank/DDBJ whole genome shotgun (WGS) entry which is preliminary data.</text>
</comment>
<dbReference type="Proteomes" id="UP001596287">
    <property type="component" value="Unassembled WGS sequence"/>
</dbReference>